<keyword evidence="2" id="KW-1003">Cell membrane</keyword>
<keyword evidence="7" id="KW-0966">Cell projection</keyword>
<comment type="caution">
    <text evidence="7">The sequence shown here is derived from an EMBL/GenBank/DDBJ whole genome shotgun (WGS) entry which is preliminary data.</text>
</comment>
<keyword evidence="5 6" id="KW-0472">Membrane</keyword>
<dbReference type="Proteomes" id="UP001254165">
    <property type="component" value="Unassembled WGS sequence"/>
</dbReference>
<keyword evidence="8" id="KW-1185">Reference proteome</keyword>
<evidence type="ECO:0000256" key="1">
    <source>
        <dbReference type="ARBA" id="ARBA00004236"/>
    </source>
</evidence>
<evidence type="ECO:0000256" key="6">
    <source>
        <dbReference type="SAM" id="Phobius"/>
    </source>
</evidence>
<sequence length="174" mass="19149">MNKGVLISNRWLTLLRKRSSWPWLGAGLLFIVGLTLGNEHFSAQDSTAYLLGRTLMALTLTLGMLYLSLQALKRWKGWMPRSTTRQIVLRETLSLGSRRALHLIQVGDQQFLIAATDHQVTLISAFPPVSPTASASSDESLPLSFAELLVQRTTSSSFNAPAQGVNAQIGEAWQ</sequence>
<evidence type="ECO:0000256" key="2">
    <source>
        <dbReference type="ARBA" id="ARBA00022475"/>
    </source>
</evidence>
<evidence type="ECO:0000256" key="5">
    <source>
        <dbReference type="ARBA" id="ARBA00023136"/>
    </source>
</evidence>
<dbReference type="InterPro" id="IPR022781">
    <property type="entry name" value="Flagellar_biosynth_FliO"/>
</dbReference>
<gene>
    <name evidence="7" type="ORF">QYE77_05195</name>
</gene>
<evidence type="ECO:0000313" key="7">
    <source>
        <dbReference type="EMBL" id="MDT8897654.1"/>
    </source>
</evidence>
<accession>A0ABU3NLG0</accession>
<evidence type="ECO:0000256" key="4">
    <source>
        <dbReference type="ARBA" id="ARBA00022989"/>
    </source>
</evidence>
<feature type="transmembrane region" description="Helical" evidence="6">
    <location>
        <begin position="50"/>
        <end position="69"/>
    </location>
</feature>
<reference evidence="7 8" key="1">
    <citation type="submission" date="2023-07" db="EMBL/GenBank/DDBJ databases">
        <title>Novel species of Thermanaerothrix with wide hydrolytic capabilities.</title>
        <authorList>
            <person name="Zayulina K.S."/>
            <person name="Podosokorskaya O.A."/>
            <person name="Elcheninov A.G."/>
        </authorList>
    </citation>
    <scope>NUCLEOTIDE SEQUENCE [LARGE SCALE GENOMIC DNA]</scope>
    <source>
        <strain evidence="7 8">4228-RoL</strain>
    </source>
</reference>
<organism evidence="7 8">
    <name type="scientific">Thermanaerothrix solaris</name>
    <dbReference type="NCBI Taxonomy" id="3058434"/>
    <lineage>
        <taxon>Bacteria</taxon>
        <taxon>Bacillati</taxon>
        <taxon>Chloroflexota</taxon>
        <taxon>Anaerolineae</taxon>
        <taxon>Anaerolineales</taxon>
        <taxon>Anaerolineaceae</taxon>
        <taxon>Thermanaerothrix</taxon>
    </lineage>
</organism>
<keyword evidence="7" id="KW-0282">Flagellum</keyword>
<comment type="subcellular location">
    <subcellularLocation>
        <location evidence="1">Cell membrane</location>
    </subcellularLocation>
</comment>
<dbReference type="Pfam" id="PF04347">
    <property type="entry name" value="FliO"/>
    <property type="match status" value="1"/>
</dbReference>
<protein>
    <submittedName>
        <fullName evidence="7">Flagellar biosynthetic protein FliO</fullName>
    </submittedName>
</protein>
<name>A0ABU3NLG0_9CHLR</name>
<evidence type="ECO:0000313" key="8">
    <source>
        <dbReference type="Proteomes" id="UP001254165"/>
    </source>
</evidence>
<dbReference type="EMBL" id="JAUHMF010000001">
    <property type="protein sequence ID" value="MDT8897654.1"/>
    <property type="molecule type" value="Genomic_DNA"/>
</dbReference>
<keyword evidence="3 6" id="KW-0812">Transmembrane</keyword>
<keyword evidence="7" id="KW-0969">Cilium</keyword>
<proteinExistence type="predicted"/>
<evidence type="ECO:0000256" key="3">
    <source>
        <dbReference type="ARBA" id="ARBA00022692"/>
    </source>
</evidence>
<feature type="transmembrane region" description="Helical" evidence="6">
    <location>
        <begin position="21"/>
        <end position="38"/>
    </location>
</feature>
<dbReference type="RefSeq" id="WP_315624317.1">
    <property type="nucleotide sequence ID" value="NZ_JAUHMF010000001.1"/>
</dbReference>
<keyword evidence="4 6" id="KW-1133">Transmembrane helix</keyword>